<dbReference type="InterPro" id="IPR002938">
    <property type="entry name" value="FAD-bd"/>
</dbReference>
<dbReference type="GO" id="GO:0004497">
    <property type="term" value="F:monooxygenase activity"/>
    <property type="evidence" value="ECO:0007669"/>
    <property type="project" value="UniProtKB-KW"/>
</dbReference>
<keyword evidence="7" id="KW-1185">Reference proteome</keyword>
<dbReference type="OrthoDB" id="655030at2759"/>
<dbReference type="GO" id="GO:0071949">
    <property type="term" value="F:FAD binding"/>
    <property type="evidence" value="ECO:0007669"/>
    <property type="project" value="InterPro"/>
</dbReference>
<evidence type="ECO:0000256" key="2">
    <source>
        <dbReference type="ARBA" id="ARBA00022827"/>
    </source>
</evidence>
<reference evidence="6" key="2">
    <citation type="journal article" date="2023" name="IMA Fungus">
        <title>Comparative genomic study of the Penicillium genus elucidates a diverse pangenome and 15 lateral gene transfer events.</title>
        <authorList>
            <person name="Petersen C."/>
            <person name="Sorensen T."/>
            <person name="Nielsen M.R."/>
            <person name="Sondergaard T.E."/>
            <person name="Sorensen J.L."/>
            <person name="Fitzpatrick D.A."/>
            <person name="Frisvad J.C."/>
            <person name="Nielsen K.L."/>
        </authorList>
    </citation>
    <scope>NUCLEOTIDE SEQUENCE</scope>
    <source>
        <strain evidence="6">IBT 21917</strain>
    </source>
</reference>
<evidence type="ECO:0000313" key="7">
    <source>
        <dbReference type="Proteomes" id="UP001146351"/>
    </source>
</evidence>
<dbReference type="AlphaFoldDB" id="A0A9W9INT2"/>
<evidence type="ECO:0000256" key="3">
    <source>
        <dbReference type="ARBA" id="ARBA00023002"/>
    </source>
</evidence>
<name>A0A9W9INT2_9EURO</name>
<dbReference type="Gene3D" id="3.50.50.60">
    <property type="entry name" value="FAD/NAD(P)-binding domain"/>
    <property type="match status" value="1"/>
</dbReference>
<accession>A0A9W9INT2</accession>
<keyword evidence="3" id="KW-0560">Oxidoreductase</keyword>
<comment type="caution">
    <text evidence="6">The sequence shown here is derived from an EMBL/GenBank/DDBJ whole genome shotgun (WGS) entry which is preliminary data.</text>
</comment>
<evidence type="ECO:0000259" key="5">
    <source>
        <dbReference type="Pfam" id="PF01494"/>
    </source>
</evidence>
<gene>
    <name evidence="6" type="ORF">N7492_003846</name>
</gene>
<keyword evidence="4" id="KW-0503">Monooxygenase</keyword>
<dbReference type="SUPFAM" id="SSF51905">
    <property type="entry name" value="FAD/NAD(P)-binding domain"/>
    <property type="match status" value="1"/>
</dbReference>
<keyword evidence="2" id="KW-0274">FAD</keyword>
<dbReference type="Proteomes" id="UP001146351">
    <property type="component" value="Unassembled WGS sequence"/>
</dbReference>
<dbReference type="Pfam" id="PF01494">
    <property type="entry name" value="FAD_binding_3"/>
    <property type="match status" value="2"/>
</dbReference>
<evidence type="ECO:0000256" key="1">
    <source>
        <dbReference type="ARBA" id="ARBA00022630"/>
    </source>
</evidence>
<protein>
    <submittedName>
        <fullName evidence="6">FAD binding domain-containing protein</fullName>
    </submittedName>
</protein>
<evidence type="ECO:0000313" key="6">
    <source>
        <dbReference type="EMBL" id="KAJ5180636.1"/>
    </source>
</evidence>
<feature type="domain" description="FAD-binding" evidence="5">
    <location>
        <begin position="316"/>
        <end position="360"/>
    </location>
</feature>
<feature type="domain" description="FAD-binding" evidence="5">
    <location>
        <begin position="9"/>
        <end position="177"/>
    </location>
</feature>
<keyword evidence="1" id="KW-0285">Flavoprotein</keyword>
<reference evidence="6" key="1">
    <citation type="submission" date="2022-11" db="EMBL/GenBank/DDBJ databases">
        <authorList>
            <person name="Petersen C."/>
        </authorList>
    </citation>
    <scope>NUCLEOTIDE SEQUENCE</scope>
    <source>
        <strain evidence="6">IBT 21917</strain>
    </source>
</reference>
<dbReference type="InterPro" id="IPR036188">
    <property type="entry name" value="FAD/NAD-bd_sf"/>
</dbReference>
<sequence>MSHPSPPPIAIVGGGPGGLMLASLLQTAGIEHVVFDRDISATPTSKFLGGTLDIHAETGQVALRRAGLSEKFEALARRDATTMRIQDSLGQNRVSFGEGRDAPEIDRLQLRQLLLDSIPASRIQWNKALVAAERDGGQQHPGAGNVLLHFADGSTQSGFRLIVGADGARSKVRRLITSAEPKYTGKMFIEGKISLDNPQYNAALEMVGAGLTLSASGKTSLVVQQTSDRTYRVYMGVQGPETMTRAGGDIDLADTEKARVVVLERFFKDWSPALRAIIEDCEGPWRAWPWCNLDPDLLWSTSDGQRNGTQPTWERSAGVTLLGDAAHAASPNGEGVNIALQDALVLFECILAEIAGESRPTGDWDVEADSAALERVCVAYEADMRPRGRKTIEEGIKSEKMIFSGISVEQTFREMGISAKMENN</sequence>
<evidence type="ECO:0000256" key="4">
    <source>
        <dbReference type="ARBA" id="ARBA00023033"/>
    </source>
</evidence>
<dbReference type="PRINTS" id="PR00420">
    <property type="entry name" value="RNGMNOXGNASE"/>
</dbReference>
<organism evidence="6 7">
    <name type="scientific">Penicillium capsulatum</name>
    <dbReference type="NCBI Taxonomy" id="69766"/>
    <lineage>
        <taxon>Eukaryota</taxon>
        <taxon>Fungi</taxon>
        <taxon>Dikarya</taxon>
        <taxon>Ascomycota</taxon>
        <taxon>Pezizomycotina</taxon>
        <taxon>Eurotiomycetes</taxon>
        <taxon>Eurotiomycetidae</taxon>
        <taxon>Eurotiales</taxon>
        <taxon>Aspergillaceae</taxon>
        <taxon>Penicillium</taxon>
    </lineage>
</organism>
<proteinExistence type="predicted"/>
<dbReference type="PANTHER" id="PTHR46972">
    <property type="entry name" value="MONOOXYGENASE ASQM-RELATED"/>
    <property type="match status" value="1"/>
</dbReference>
<dbReference type="EMBL" id="JAPQKO010000002">
    <property type="protein sequence ID" value="KAJ5180636.1"/>
    <property type="molecule type" value="Genomic_DNA"/>
</dbReference>
<dbReference type="PANTHER" id="PTHR46972:SF1">
    <property type="entry name" value="FAD DEPENDENT OXIDOREDUCTASE DOMAIN-CONTAINING PROTEIN"/>
    <property type="match status" value="1"/>
</dbReference>